<dbReference type="Gene3D" id="3.30.450.40">
    <property type="match status" value="1"/>
</dbReference>
<dbReference type="PROSITE" id="PS50006">
    <property type="entry name" value="FHA_DOMAIN"/>
    <property type="match status" value="1"/>
</dbReference>
<gene>
    <name evidence="3" type="ORF">LCGC14_0667480</name>
</gene>
<accession>A0A0F9QWZ4</accession>
<dbReference type="InterPro" id="IPR000253">
    <property type="entry name" value="FHA_dom"/>
</dbReference>
<dbReference type="Pfam" id="PF00498">
    <property type="entry name" value="FHA"/>
    <property type="match status" value="1"/>
</dbReference>
<dbReference type="EMBL" id="LAZR01001301">
    <property type="protein sequence ID" value="KKN46979.1"/>
    <property type="molecule type" value="Genomic_DNA"/>
</dbReference>
<name>A0A0F9QWZ4_9ZZZZ</name>
<dbReference type="InterPro" id="IPR036457">
    <property type="entry name" value="PPM-type-like_dom_sf"/>
</dbReference>
<evidence type="ECO:0000259" key="2">
    <source>
        <dbReference type="PROSITE" id="PS50006"/>
    </source>
</evidence>
<protein>
    <recommendedName>
        <fullName evidence="2">FHA domain-containing protein</fullName>
    </recommendedName>
</protein>
<dbReference type="SUPFAM" id="SSF49879">
    <property type="entry name" value="SMAD/FHA domain"/>
    <property type="match status" value="1"/>
</dbReference>
<comment type="caution">
    <text evidence="3">The sequence shown here is derived from an EMBL/GenBank/DDBJ whole genome shotgun (WGS) entry which is preliminary data.</text>
</comment>
<sequence>MAKLYVYQKKGEDYSIPLKKDRISIGRSADNDINVLDPFCSGKHAYIYPSEEGWAVRDNASKNGTFLNGKKIKGEVELKKGDEVLVGSTRVVFDKEIPTHVEMTEAPTSSANVNTILQVEELLTKTEIDTTMKARLAPMDLEKVRTEHRAFAIMSEVSKALLLHQPISELLDNIMDLICTHLPMDRGILMLKEGNPAQFIPKVIRINDKNLKDQTIQVSQSIINMAVDKNSSILTSDAMADTRFKAMESIIKFSIHSAMCVPLWNNKEIIGIIYSDRISNLEQFKDEDLKLLTLLSNLAAVKIENSKLIEQAIEKEKMEKELSLAAKIQKDFLPRENPPCKKFEIVGYNTPCYQVGGDYYDFIDIDPSRLGIVVADVSGKGVGASLLMASLRAALQSEVHAKYNIEKMAVKLNNFVHRSSAPNSFITFFFCELNRKSGELKYINAGHNPPLIIDKKGKITRLESSGLCLGMFPASTYEVKKVTINDGEMAVLFTDGITESRNKDNKEFDEKGLIKLLRKYPKLKASKILKKINEELESFTAGADRMDDMTLVIIQSTS</sequence>
<dbReference type="InterPro" id="IPR003018">
    <property type="entry name" value="GAF"/>
</dbReference>
<dbReference type="Gene3D" id="3.60.40.10">
    <property type="entry name" value="PPM-type phosphatase domain"/>
    <property type="match status" value="1"/>
</dbReference>
<dbReference type="Pfam" id="PF07228">
    <property type="entry name" value="SpoIIE"/>
    <property type="match status" value="1"/>
</dbReference>
<dbReference type="InterPro" id="IPR008984">
    <property type="entry name" value="SMAD_FHA_dom_sf"/>
</dbReference>
<feature type="domain" description="FHA" evidence="2">
    <location>
        <begin position="23"/>
        <end position="72"/>
    </location>
</feature>
<dbReference type="PANTHER" id="PTHR43156:SF2">
    <property type="entry name" value="STAGE II SPORULATION PROTEIN E"/>
    <property type="match status" value="1"/>
</dbReference>
<evidence type="ECO:0000313" key="3">
    <source>
        <dbReference type="EMBL" id="KKN46979.1"/>
    </source>
</evidence>
<organism evidence="3">
    <name type="scientific">marine sediment metagenome</name>
    <dbReference type="NCBI Taxonomy" id="412755"/>
    <lineage>
        <taxon>unclassified sequences</taxon>
        <taxon>metagenomes</taxon>
        <taxon>ecological metagenomes</taxon>
    </lineage>
</organism>
<dbReference type="CDD" id="cd00060">
    <property type="entry name" value="FHA"/>
    <property type="match status" value="1"/>
</dbReference>
<evidence type="ECO:0000256" key="1">
    <source>
        <dbReference type="ARBA" id="ARBA00022801"/>
    </source>
</evidence>
<keyword evidence="1" id="KW-0378">Hydrolase</keyword>
<dbReference type="InterPro" id="IPR001932">
    <property type="entry name" value="PPM-type_phosphatase-like_dom"/>
</dbReference>
<dbReference type="SUPFAM" id="SSF55781">
    <property type="entry name" value="GAF domain-like"/>
    <property type="match status" value="1"/>
</dbReference>
<dbReference type="GO" id="GO:0016791">
    <property type="term" value="F:phosphatase activity"/>
    <property type="evidence" value="ECO:0007669"/>
    <property type="project" value="TreeGrafter"/>
</dbReference>
<dbReference type="InterPro" id="IPR052016">
    <property type="entry name" value="Bact_Sigma-Reg"/>
</dbReference>
<dbReference type="SUPFAM" id="SSF81606">
    <property type="entry name" value="PP2C-like"/>
    <property type="match status" value="1"/>
</dbReference>
<dbReference type="PANTHER" id="PTHR43156">
    <property type="entry name" value="STAGE II SPORULATION PROTEIN E-RELATED"/>
    <property type="match status" value="1"/>
</dbReference>
<dbReference type="SMART" id="SM00240">
    <property type="entry name" value="FHA"/>
    <property type="match status" value="1"/>
</dbReference>
<proteinExistence type="predicted"/>
<dbReference type="InterPro" id="IPR029016">
    <property type="entry name" value="GAF-like_dom_sf"/>
</dbReference>
<reference evidence="3" key="1">
    <citation type="journal article" date="2015" name="Nature">
        <title>Complex archaea that bridge the gap between prokaryotes and eukaryotes.</title>
        <authorList>
            <person name="Spang A."/>
            <person name="Saw J.H."/>
            <person name="Jorgensen S.L."/>
            <person name="Zaremba-Niedzwiedzka K."/>
            <person name="Martijn J."/>
            <person name="Lind A.E."/>
            <person name="van Eijk R."/>
            <person name="Schleper C."/>
            <person name="Guy L."/>
            <person name="Ettema T.J."/>
        </authorList>
    </citation>
    <scope>NUCLEOTIDE SEQUENCE</scope>
</reference>
<dbReference type="SMART" id="SM00331">
    <property type="entry name" value="PP2C_SIG"/>
    <property type="match status" value="1"/>
</dbReference>
<dbReference type="Pfam" id="PF01590">
    <property type="entry name" value="GAF"/>
    <property type="match status" value="1"/>
</dbReference>
<dbReference type="AlphaFoldDB" id="A0A0F9QWZ4"/>
<dbReference type="Gene3D" id="2.60.200.20">
    <property type="match status" value="1"/>
</dbReference>
<dbReference type="SMART" id="SM00065">
    <property type="entry name" value="GAF"/>
    <property type="match status" value="1"/>
</dbReference>